<protein>
    <submittedName>
        <fullName evidence="1">Uncharacterized protein</fullName>
    </submittedName>
</protein>
<dbReference type="KEGG" id="fmg:HYN48_13220"/>
<evidence type="ECO:0000313" key="1">
    <source>
        <dbReference type="EMBL" id="AWA30960.1"/>
    </source>
</evidence>
<accession>A0A2S0RI73</accession>
<dbReference type="Proteomes" id="UP000244193">
    <property type="component" value="Chromosome"/>
</dbReference>
<gene>
    <name evidence="1" type="ORF">HYN48_13220</name>
</gene>
<sequence length="64" mass="7466">MAKKTIFVDDDNNEMEVFVNQNGKLFIQVGQLKEEHYSGFITLDKTDVEELINMLTELKEEVED</sequence>
<name>A0A2S0RI73_9FLAO</name>
<dbReference type="AlphaFoldDB" id="A0A2S0RI73"/>
<dbReference type="RefSeq" id="WP_108372462.1">
    <property type="nucleotide sequence ID" value="NZ_CP028811.1"/>
</dbReference>
<dbReference type="EMBL" id="CP028811">
    <property type="protein sequence ID" value="AWA30960.1"/>
    <property type="molecule type" value="Genomic_DNA"/>
</dbReference>
<keyword evidence="2" id="KW-1185">Reference proteome</keyword>
<proteinExistence type="predicted"/>
<reference evidence="1 2" key="1">
    <citation type="submission" date="2018-04" db="EMBL/GenBank/DDBJ databases">
        <title>Genome sequencing of Flavobacterium sp. HYN0048.</title>
        <authorList>
            <person name="Yi H."/>
            <person name="Baek C."/>
        </authorList>
    </citation>
    <scope>NUCLEOTIDE SEQUENCE [LARGE SCALE GENOMIC DNA]</scope>
    <source>
        <strain evidence="1 2">HYN0048</strain>
    </source>
</reference>
<organism evidence="1 2">
    <name type="scientific">Flavobacterium magnum</name>
    <dbReference type="NCBI Taxonomy" id="2162713"/>
    <lineage>
        <taxon>Bacteria</taxon>
        <taxon>Pseudomonadati</taxon>
        <taxon>Bacteroidota</taxon>
        <taxon>Flavobacteriia</taxon>
        <taxon>Flavobacteriales</taxon>
        <taxon>Flavobacteriaceae</taxon>
        <taxon>Flavobacterium</taxon>
    </lineage>
</organism>
<evidence type="ECO:0000313" key="2">
    <source>
        <dbReference type="Proteomes" id="UP000244193"/>
    </source>
</evidence>
<dbReference type="OrthoDB" id="1452489at2"/>